<gene>
    <name evidence="5" type="ORF">OSB04_027668</name>
</gene>
<name>A0AA38VWX5_9ASTR</name>
<dbReference type="Proteomes" id="UP001172457">
    <property type="component" value="Chromosome 7"/>
</dbReference>
<reference evidence="5" key="1">
    <citation type="submission" date="2023-03" db="EMBL/GenBank/DDBJ databases">
        <title>Chromosome-scale reference genome and RAD-based genetic map of yellow starthistle (Centaurea solstitialis) reveal putative structural variation and QTLs associated with invader traits.</title>
        <authorList>
            <person name="Reatini B."/>
            <person name="Cang F.A."/>
            <person name="Jiang Q."/>
            <person name="Mckibben M.T.W."/>
            <person name="Barker M.S."/>
            <person name="Rieseberg L.H."/>
            <person name="Dlugosch K.M."/>
        </authorList>
    </citation>
    <scope>NUCLEOTIDE SEQUENCE</scope>
    <source>
        <strain evidence="5">CAN-66</strain>
        <tissue evidence="5">Leaf</tissue>
    </source>
</reference>
<dbReference type="PANTHER" id="PTHR13268:SF0">
    <property type="entry name" value="BCAS3 MICROTUBULE ASSOCIATED CELL MIGRATION FACTOR"/>
    <property type="match status" value="1"/>
</dbReference>
<sequence length="807" mass="88332">MKKSRNRAKNNKHENGNPLVLKSFRFVSSCIKSVSSNVRSAGASVAVSIAGDSSGELLKDQVLWSCFDRLELTPSSVKNVLLLGYSNGFQVFDVDDASNFNELVSRRDGPVTFLQMQPLPEERKGREGFRMSHPLLLVVACEETGDLGPSYNKRDGYTESQMGNLVHSPTAVRFYSLRSHNYVHILRFRSTVFMVRCSPRVVAVGLASQIYCFDALTLENKFSVVTYPVPRLGGEGINIGYGPMAVGPRWLAYASNYPLLSDTGRLSPQSLSPSPGVSPSTSPGSGSLVARYAVESSKQLATGLINLGDMGYKTLSKYYHEFLPDDSTSPMVSNSIGKAGRVAAHSTETNNAGMVVIKDFVSGIIISQFKAHTSPISALCFDPSGTLLVTASVNGNNINIFRILPSSSQNGSGTLIFDWNSSHVHLYKLHRGMTSAVIQDICFSQYSQWVAIVSSRGTCHIFVLSPSSGDTSLQLQNSKMSSPMLSAWWSTSSFMMNRSFSPPAPTAVTLSVVSRIKNNFGWLNTVSSVAPPGVIAATFHSCVYRNSETAILSSSAALEHLLVYSPSGHVIQYQLLPSLGAERGESLQMQDEDLQVKVEPVQWWDVCRRADWPEREKCIGGGVTHRHNAVQTFVNNSDDDDDISLAGKDFHKPREQSHWYLSNAEVQMRSGRVPIWQKPKMYFYVMDAQLCDGTEYVNGEIDIYKLPVQEVEVRQKDLLPLLHGSHGIHPDWSDDRVFAAGQHSAAPSNSGGSSEKFPEDPTISHRTATITLSLNENYAMNSATPIQGSISPEETSAGGINLQKVVL</sequence>
<dbReference type="GO" id="GO:0000407">
    <property type="term" value="C:phagophore assembly site"/>
    <property type="evidence" value="ECO:0007669"/>
    <property type="project" value="UniProtKB-SubCell"/>
</dbReference>
<dbReference type="EMBL" id="JARYMX010000007">
    <property type="protein sequence ID" value="KAJ9541162.1"/>
    <property type="molecule type" value="Genomic_DNA"/>
</dbReference>
<dbReference type="PANTHER" id="PTHR13268">
    <property type="entry name" value="BREAST CARCINOMA AMPLIFIED SEQUENCE 3"/>
    <property type="match status" value="1"/>
</dbReference>
<dbReference type="Pfam" id="PF12490">
    <property type="entry name" value="BCAS3"/>
    <property type="match status" value="1"/>
</dbReference>
<evidence type="ECO:0000259" key="4">
    <source>
        <dbReference type="Pfam" id="PF21034"/>
    </source>
</evidence>
<dbReference type="InterPro" id="IPR015943">
    <property type="entry name" value="WD40/YVTN_repeat-like_dom_sf"/>
</dbReference>
<dbReference type="InterPro" id="IPR045142">
    <property type="entry name" value="BCAS3-like"/>
</dbReference>
<evidence type="ECO:0008006" key="7">
    <source>
        <dbReference type="Google" id="ProtNLM"/>
    </source>
</evidence>
<feature type="region of interest" description="Disordered" evidence="2">
    <location>
        <begin position="741"/>
        <end position="762"/>
    </location>
</feature>
<keyword evidence="6" id="KW-1185">Reference proteome</keyword>
<feature type="domain" description="BCAS3" evidence="3">
    <location>
        <begin position="588"/>
        <end position="721"/>
    </location>
</feature>
<dbReference type="SUPFAM" id="SSF50978">
    <property type="entry name" value="WD40 repeat-like"/>
    <property type="match status" value="1"/>
</dbReference>
<evidence type="ECO:0000259" key="3">
    <source>
        <dbReference type="Pfam" id="PF12490"/>
    </source>
</evidence>
<evidence type="ECO:0000256" key="2">
    <source>
        <dbReference type="SAM" id="MobiDB-lite"/>
    </source>
</evidence>
<dbReference type="InterPro" id="IPR022175">
    <property type="entry name" value="BCAS3_dom"/>
</dbReference>
<dbReference type="GO" id="GO:0006914">
    <property type="term" value="P:autophagy"/>
    <property type="evidence" value="ECO:0007669"/>
    <property type="project" value="InterPro"/>
</dbReference>
<evidence type="ECO:0000256" key="1">
    <source>
        <dbReference type="ARBA" id="ARBA00004329"/>
    </source>
</evidence>
<dbReference type="InterPro" id="IPR001680">
    <property type="entry name" value="WD40_rpt"/>
</dbReference>
<dbReference type="InterPro" id="IPR048382">
    <property type="entry name" value="BCAS3_WD40"/>
</dbReference>
<comment type="subcellular location">
    <subcellularLocation>
        <location evidence="1">Preautophagosomal structure</location>
    </subcellularLocation>
</comment>
<dbReference type="Gene3D" id="2.130.10.10">
    <property type="entry name" value="YVTN repeat-like/Quinoprotein amine dehydrogenase"/>
    <property type="match status" value="1"/>
</dbReference>
<evidence type="ECO:0000313" key="6">
    <source>
        <dbReference type="Proteomes" id="UP001172457"/>
    </source>
</evidence>
<accession>A0AA38VWX5</accession>
<dbReference type="InterPro" id="IPR036322">
    <property type="entry name" value="WD40_repeat_dom_sf"/>
</dbReference>
<dbReference type="AlphaFoldDB" id="A0AA38VWX5"/>
<dbReference type="GO" id="GO:0042594">
    <property type="term" value="P:response to starvation"/>
    <property type="evidence" value="ECO:0007669"/>
    <property type="project" value="TreeGrafter"/>
</dbReference>
<protein>
    <recommendedName>
        <fullName evidence="7">BCAS3 domain-containing protein</fullName>
    </recommendedName>
</protein>
<feature type="domain" description="BCAS3 WD40" evidence="4">
    <location>
        <begin position="77"/>
        <end position="476"/>
    </location>
</feature>
<dbReference type="Pfam" id="PF21034">
    <property type="entry name" value="BCAS3_WD40"/>
    <property type="match status" value="1"/>
</dbReference>
<dbReference type="SMART" id="SM00320">
    <property type="entry name" value="WD40"/>
    <property type="match status" value="3"/>
</dbReference>
<comment type="caution">
    <text evidence="5">The sequence shown here is derived from an EMBL/GenBank/DDBJ whole genome shotgun (WGS) entry which is preliminary data.</text>
</comment>
<organism evidence="5 6">
    <name type="scientific">Centaurea solstitialis</name>
    <name type="common">yellow star-thistle</name>
    <dbReference type="NCBI Taxonomy" id="347529"/>
    <lineage>
        <taxon>Eukaryota</taxon>
        <taxon>Viridiplantae</taxon>
        <taxon>Streptophyta</taxon>
        <taxon>Embryophyta</taxon>
        <taxon>Tracheophyta</taxon>
        <taxon>Spermatophyta</taxon>
        <taxon>Magnoliopsida</taxon>
        <taxon>eudicotyledons</taxon>
        <taxon>Gunneridae</taxon>
        <taxon>Pentapetalae</taxon>
        <taxon>asterids</taxon>
        <taxon>campanulids</taxon>
        <taxon>Asterales</taxon>
        <taxon>Asteraceae</taxon>
        <taxon>Carduoideae</taxon>
        <taxon>Cardueae</taxon>
        <taxon>Centaureinae</taxon>
        <taxon>Centaurea</taxon>
    </lineage>
</organism>
<proteinExistence type="predicted"/>
<evidence type="ECO:0000313" key="5">
    <source>
        <dbReference type="EMBL" id="KAJ9541162.1"/>
    </source>
</evidence>